<feature type="domain" description="Helicase ATP-binding" evidence="8">
    <location>
        <begin position="240"/>
        <end position="340"/>
    </location>
</feature>
<keyword evidence="4" id="KW-0347">Helicase</keyword>
<feature type="compositionally biased region" description="Low complexity" evidence="7">
    <location>
        <begin position="86"/>
        <end position="95"/>
    </location>
</feature>
<feature type="domain" description="DEAD-box RNA helicase Q" evidence="9">
    <location>
        <begin position="209"/>
        <end position="237"/>
    </location>
</feature>
<keyword evidence="3" id="KW-0378">Hydrolase</keyword>
<evidence type="ECO:0000256" key="5">
    <source>
        <dbReference type="ARBA" id="ARBA00022840"/>
    </source>
</evidence>
<evidence type="ECO:0000256" key="7">
    <source>
        <dbReference type="SAM" id="MobiDB-lite"/>
    </source>
</evidence>
<dbReference type="InterPro" id="IPR014001">
    <property type="entry name" value="Helicase_ATP-bd"/>
</dbReference>
<dbReference type="InterPro" id="IPR011545">
    <property type="entry name" value="DEAD/DEAH_box_helicase_dom"/>
</dbReference>
<dbReference type="InterPro" id="IPR014014">
    <property type="entry name" value="RNA_helicase_DEAD_Q_motif"/>
</dbReference>
<dbReference type="GO" id="GO:0003676">
    <property type="term" value="F:nucleic acid binding"/>
    <property type="evidence" value="ECO:0007669"/>
    <property type="project" value="InterPro"/>
</dbReference>
<feature type="region of interest" description="Disordered" evidence="7">
    <location>
        <begin position="60"/>
        <end position="174"/>
    </location>
</feature>
<accession>A0A8K0P7L8</accession>
<protein>
    <recommendedName>
        <fullName evidence="1">RNA helicase</fullName>
        <ecNumber evidence="1">3.6.4.13</ecNumber>
    </recommendedName>
</protein>
<keyword evidence="11" id="KW-1185">Reference proteome</keyword>
<evidence type="ECO:0000256" key="4">
    <source>
        <dbReference type="ARBA" id="ARBA00022806"/>
    </source>
</evidence>
<proteinExistence type="predicted"/>
<name>A0A8K0P7L8_LADFU</name>
<feature type="compositionally biased region" description="Basic and acidic residues" evidence="7">
    <location>
        <begin position="110"/>
        <end position="119"/>
    </location>
</feature>
<dbReference type="GO" id="GO:0003724">
    <property type="term" value="F:RNA helicase activity"/>
    <property type="evidence" value="ECO:0007669"/>
    <property type="project" value="UniProtKB-EC"/>
</dbReference>
<feature type="compositionally biased region" description="Gly residues" evidence="7">
    <location>
        <begin position="132"/>
        <end position="142"/>
    </location>
</feature>
<dbReference type="PROSITE" id="PS51195">
    <property type="entry name" value="Q_MOTIF"/>
    <property type="match status" value="1"/>
</dbReference>
<dbReference type="Pfam" id="PF00270">
    <property type="entry name" value="DEAD"/>
    <property type="match status" value="1"/>
</dbReference>
<dbReference type="InterPro" id="IPR027417">
    <property type="entry name" value="P-loop_NTPase"/>
</dbReference>
<comment type="caution">
    <text evidence="10">The sequence shown here is derived from an EMBL/GenBank/DDBJ whole genome shotgun (WGS) entry which is preliminary data.</text>
</comment>
<feature type="non-terminal residue" evidence="10">
    <location>
        <position position="1"/>
    </location>
</feature>
<evidence type="ECO:0000256" key="6">
    <source>
        <dbReference type="PROSITE-ProRule" id="PRU00552"/>
    </source>
</evidence>
<reference evidence="10" key="2">
    <citation type="submission" date="2017-10" db="EMBL/GenBank/DDBJ databases">
        <title>Ladona fulva Genome sequencing and assembly.</title>
        <authorList>
            <person name="Murali S."/>
            <person name="Richards S."/>
            <person name="Bandaranaike D."/>
            <person name="Bellair M."/>
            <person name="Blankenburg K."/>
            <person name="Chao H."/>
            <person name="Dinh H."/>
            <person name="Doddapaneni H."/>
            <person name="Dugan-Rocha S."/>
            <person name="Elkadiri S."/>
            <person name="Gnanaolivu R."/>
            <person name="Hernandez B."/>
            <person name="Skinner E."/>
            <person name="Javaid M."/>
            <person name="Lee S."/>
            <person name="Li M."/>
            <person name="Ming W."/>
            <person name="Munidasa M."/>
            <person name="Muniz J."/>
            <person name="Nguyen L."/>
            <person name="Hughes D."/>
            <person name="Osuji N."/>
            <person name="Pu L.-L."/>
            <person name="Puazo M."/>
            <person name="Qu C."/>
            <person name="Quiroz J."/>
            <person name="Raj R."/>
            <person name="Weissenberger G."/>
            <person name="Xin Y."/>
            <person name="Zou X."/>
            <person name="Han Y."/>
            <person name="Worley K."/>
            <person name="Muzny D."/>
            <person name="Gibbs R."/>
        </authorList>
    </citation>
    <scope>NUCLEOTIDE SEQUENCE</scope>
    <source>
        <strain evidence="10">Sampled in the wild</strain>
    </source>
</reference>
<dbReference type="OrthoDB" id="196131at2759"/>
<feature type="region of interest" description="Disordered" evidence="7">
    <location>
        <begin position="1"/>
        <end position="39"/>
    </location>
</feature>
<dbReference type="EMBL" id="KZ308871">
    <property type="protein sequence ID" value="KAG8235053.1"/>
    <property type="molecule type" value="Genomic_DNA"/>
</dbReference>
<evidence type="ECO:0000313" key="10">
    <source>
        <dbReference type="EMBL" id="KAG8235053.1"/>
    </source>
</evidence>
<organism evidence="10 11">
    <name type="scientific">Ladona fulva</name>
    <name type="common">Scarce chaser dragonfly</name>
    <name type="synonym">Libellula fulva</name>
    <dbReference type="NCBI Taxonomy" id="123851"/>
    <lineage>
        <taxon>Eukaryota</taxon>
        <taxon>Metazoa</taxon>
        <taxon>Ecdysozoa</taxon>
        <taxon>Arthropoda</taxon>
        <taxon>Hexapoda</taxon>
        <taxon>Insecta</taxon>
        <taxon>Pterygota</taxon>
        <taxon>Palaeoptera</taxon>
        <taxon>Odonata</taxon>
        <taxon>Epiprocta</taxon>
        <taxon>Anisoptera</taxon>
        <taxon>Libelluloidea</taxon>
        <taxon>Libellulidae</taxon>
        <taxon>Ladona</taxon>
    </lineage>
</organism>
<dbReference type="AlphaFoldDB" id="A0A8K0P7L8"/>
<feature type="short sequence motif" description="Q motif" evidence="6">
    <location>
        <begin position="209"/>
        <end position="237"/>
    </location>
</feature>
<keyword evidence="2" id="KW-0547">Nucleotide-binding</keyword>
<evidence type="ECO:0000256" key="2">
    <source>
        <dbReference type="ARBA" id="ARBA00022741"/>
    </source>
</evidence>
<feature type="compositionally biased region" description="Gly residues" evidence="7">
    <location>
        <begin position="97"/>
        <end position="108"/>
    </location>
</feature>
<evidence type="ECO:0000256" key="3">
    <source>
        <dbReference type="ARBA" id="ARBA00022801"/>
    </source>
</evidence>
<sequence length="340" mass="36529">MGLRQRSKIGAKVDIKSSDMEEDWDDSPSPAITETQGFVDYGTGYGRGRGIIKNNMDSYSAMKSYGSSHDDDNNGFGDSTNNNFHGSSSFGSRGSRGNRGGGRGGRGGSFRKDFNRQNEDNQYMSDEDKPDGFGGGDSLRGSGRGRGRGRGGGSGGGEEQKPKENYIPPEPSNDENEIFGSGISSGINFAKYDSIKVNVSGENAPKAIETFEQAGLRPLLLQNVKRCNYRKPTPVQKHAIPIVMAGRDLMACAQTGSGKTAAYLLPIIHNILENPSSADEGDTEDGYGRSVKPLAVVVVPTRELAIQIFNEARKFAHSSVVRCVVVYGGTSTIHQSNQVR</sequence>
<evidence type="ECO:0000256" key="1">
    <source>
        <dbReference type="ARBA" id="ARBA00012552"/>
    </source>
</evidence>
<reference evidence="10" key="1">
    <citation type="submission" date="2013-04" db="EMBL/GenBank/DDBJ databases">
        <authorList>
            <person name="Qu J."/>
            <person name="Murali S.C."/>
            <person name="Bandaranaike D."/>
            <person name="Bellair M."/>
            <person name="Blankenburg K."/>
            <person name="Chao H."/>
            <person name="Dinh H."/>
            <person name="Doddapaneni H."/>
            <person name="Downs B."/>
            <person name="Dugan-Rocha S."/>
            <person name="Elkadiri S."/>
            <person name="Gnanaolivu R.D."/>
            <person name="Hernandez B."/>
            <person name="Javaid M."/>
            <person name="Jayaseelan J.C."/>
            <person name="Lee S."/>
            <person name="Li M."/>
            <person name="Ming W."/>
            <person name="Munidasa M."/>
            <person name="Muniz J."/>
            <person name="Nguyen L."/>
            <person name="Ongeri F."/>
            <person name="Osuji N."/>
            <person name="Pu L.-L."/>
            <person name="Puazo M."/>
            <person name="Qu C."/>
            <person name="Quiroz J."/>
            <person name="Raj R."/>
            <person name="Weissenberger G."/>
            <person name="Xin Y."/>
            <person name="Zou X."/>
            <person name="Han Y."/>
            <person name="Richards S."/>
            <person name="Worley K."/>
            <person name="Muzny D."/>
            <person name="Gibbs R."/>
        </authorList>
    </citation>
    <scope>NUCLEOTIDE SEQUENCE</scope>
    <source>
        <strain evidence="10">Sampled in the wild</strain>
    </source>
</reference>
<dbReference type="PROSITE" id="PS51192">
    <property type="entry name" value="HELICASE_ATP_BIND_1"/>
    <property type="match status" value="1"/>
</dbReference>
<dbReference type="SUPFAM" id="SSF52540">
    <property type="entry name" value="P-loop containing nucleoside triphosphate hydrolases"/>
    <property type="match status" value="1"/>
</dbReference>
<dbReference type="PANTHER" id="PTHR47958">
    <property type="entry name" value="ATP-DEPENDENT RNA HELICASE DBP3"/>
    <property type="match status" value="1"/>
</dbReference>
<dbReference type="Gene3D" id="3.40.50.300">
    <property type="entry name" value="P-loop containing nucleotide triphosphate hydrolases"/>
    <property type="match status" value="1"/>
</dbReference>
<evidence type="ECO:0000313" key="11">
    <source>
        <dbReference type="Proteomes" id="UP000792457"/>
    </source>
</evidence>
<evidence type="ECO:0000259" key="8">
    <source>
        <dbReference type="PROSITE" id="PS51192"/>
    </source>
</evidence>
<dbReference type="EC" id="3.6.4.13" evidence="1"/>
<keyword evidence="5" id="KW-0067">ATP-binding</keyword>
<gene>
    <name evidence="10" type="ORF">J437_LFUL014556</name>
</gene>
<dbReference type="GO" id="GO:0005524">
    <property type="term" value="F:ATP binding"/>
    <property type="evidence" value="ECO:0007669"/>
    <property type="project" value="UniProtKB-KW"/>
</dbReference>
<feature type="compositionally biased region" description="Polar residues" evidence="7">
    <location>
        <begin position="76"/>
        <end position="85"/>
    </location>
</feature>
<evidence type="ECO:0000259" key="9">
    <source>
        <dbReference type="PROSITE" id="PS51195"/>
    </source>
</evidence>
<dbReference type="Proteomes" id="UP000792457">
    <property type="component" value="Unassembled WGS sequence"/>
</dbReference>
<dbReference type="GO" id="GO:0016787">
    <property type="term" value="F:hydrolase activity"/>
    <property type="evidence" value="ECO:0007669"/>
    <property type="project" value="UniProtKB-KW"/>
</dbReference>